<dbReference type="HOGENOM" id="CLU_723423_0_0_12"/>
<dbReference type="GO" id="GO:0000156">
    <property type="term" value="F:phosphorelay response regulator activity"/>
    <property type="evidence" value="ECO:0007669"/>
    <property type="project" value="TreeGrafter"/>
</dbReference>
<dbReference type="InterPro" id="IPR039420">
    <property type="entry name" value="WalR-like"/>
</dbReference>
<feature type="modified residue" description="4-aspartylphosphate" evidence="4">
    <location>
        <position position="116"/>
    </location>
</feature>
<accession>E0RTC6</accession>
<reference evidence="6 7" key="2">
    <citation type="journal article" date="2010" name="J. Bacteriol.">
        <title>Genome sequence of the polysaccharide-degrading, thermophilic anaerobe Spirochaeta thermophila DSM 6192.</title>
        <authorList>
            <person name="Angelov A."/>
            <person name="Liebl S."/>
            <person name="Ballschmiter M."/>
            <person name="Bomeke M."/>
            <person name="Lehmann R."/>
            <person name="Liesegang H."/>
            <person name="Daniel R."/>
            <person name="Liebl W."/>
        </authorList>
    </citation>
    <scope>NUCLEOTIDE SEQUENCE [LARGE SCALE GENOMIC DNA]</scope>
    <source>
        <strain evidence="7">ATCC 49972 / DSM 6192 / RI 19.B1</strain>
    </source>
</reference>
<protein>
    <submittedName>
        <fullName evidence="6">Transcriptional regulatory protein</fullName>
    </submittedName>
</protein>
<organism evidence="6 7">
    <name type="scientific">Winmispira thermophila (strain ATCC 49972 / DSM 6192 / RI 19.B1)</name>
    <name type="common">Spirochaeta thermophila</name>
    <dbReference type="NCBI Taxonomy" id="665571"/>
    <lineage>
        <taxon>Bacteria</taxon>
        <taxon>Pseudomonadati</taxon>
        <taxon>Spirochaetota</taxon>
        <taxon>Spirochaetia</taxon>
        <taxon>Winmispirales</taxon>
        <taxon>Winmispiraceae</taxon>
        <taxon>Winmispira</taxon>
    </lineage>
</organism>
<dbReference type="GO" id="GO:0006355">
    <property type="term" value="P:regulation of DNA-templated transcription"/>
    <property type="evidence" value="ECO:0007669"/>
    <property type="project" value="InterPro"/>
</dbReference>
<dbReference type="InterPro" id="IPR035965">
    <property type="entry name" value="PAS-like_dom_sf"/>
</dbReference>
<dbReference type="CDD" id="cd17534">
    <property type="entry name" value="REC_DC-like"/>
    <property type="match status" value="1"/>
</dbReference>
<dbReference type="GO" id="GO:0000976">
    <property type="term" value="F:transcription cis-regulatory region binding"/>
    <property type="evidence" value="ECO:0007669"/>
    <property type="project" value="TreeGrafter"/>
</dbReference>
<dbReference type="AlphaFoldDB" id="E0RTC6"/>
<dbReference type="SUPFAM" id="SSF55785">
    <property type="entry name" value="PYP-like sensor domain (PAS domain)"/>
    <property type="match status" value="1"/>
</dbReference>
<dbReference type="InterPro" id="IPR011006">
    <property type="entry name" value="CheY-like_superfamily"/>
</dbReference>
<evidence type="ECO:0000313" key="7">
    <source>
        <dbReference type="Proteomes" id="UP000001296"/>
    </source>
</evidence>
<dbReference type="PaxDb" id="665571-STHERM_c00160"/>
<sequence>MRFRPSTACWSWKAATRMSISGTWIWKRVRRRRTTISGSARGFPGKSVVAICRSFGYSTYRMEGVTILVVEDEAVIALQVREELERLGISGVHTAYSGEEAVRLAKQVLPDILIMDINLGAGIDGIEVARRLQEERFVPVIYLTAYSEPGLLMRAEETFPYAYILKPFHPHQLKVAVRMALSKYKKDRELFETRVWMKALLQNLHVPFVVVDVERRIRYVSSGAEGFLLSQAKRIQGLPFSKAVPLFEETEDILHEPPFKEIIESKTRHRTRAVLLREDARRISVILDIAPFYSDRDEALGCLVFFQEEGGDEHPEPGGVPARPLLGSKKSLSSFLEVEIIRLLLEHERSSSQEERAFLEGQRLAFETVLRYYTGKDVSLFN</sequence>
<evidence type="ECO:0000259" key="5">
    <source>
        <dbReference type="PROSITE" id="PS50110"/>
    </source>
</evidence>
<dbReference type="SUPFAM" id="SSF52172">
    <property type="entry name" value="CheY-like"/>
    <property type="match status" value="1"/>
</dbReference>
<gene>
    <name evidence="6" type="ordered locus">STHERM_c00160</name>
</gene>
<dbReference type="PANTHER" id="PTHR48111">
    <property type="entry name" value="REGULATOR OF RPOS"/>
    <property type="match status" value="1"/>
</dbReference>
<dbReference type="Proteomes" id="UP000001296">
    <property type="component" value="Chromosome"/>
</dbReference>
<dbReference type="GO" id="GO:0005829">
    <property type="term" value="C:cytosol"/>
    <property type="evidence" value="ECO:0007669"/>
    <property type="project" value="TreeGrafter"/>
</dbReference>
<dbReference type="EMBL" id="CP001698">
    <property type="protein sequence ID" value="ADN00992.1"/>
    <property type="molecule type" value="Genomic_DNA"/>
</dbReference>
<dbReference type="Pfam" id="PF00072">
    <property type="entry name" value="Response_reg"/>
    <property type="match status" value="1"/>
</dbReference>
<dbReference type="Gene3D" id="3.30.450.20">
    <property type="entry name" value="PAS domain"/>
    <property type="match status" value="1"/>
</dbReference>
<feature type="domain" description="Response regulatory" evidence="5">
    <location>
        <begin position="66"/>
        <end position="181"/>
    </location>
</feature>
<dbReference type="Pfam" id="PF00989">
    <property type="entry name" value="PAS"/>
    <property type="match status" value="1"/>
</dbReference>
<dbReference type="InterPro" id="IPR001789">
    <property type="entry name" value="Sig_transdc_resp-reg_receiver"/>
</dbReference>
<dbReference type="KEGG" id="sta:STHERM_c00160"/>
<proteinExistence type="predicted"/>
<evidence type="ECO:0000256" key="3">
    <source>
        <dbReference type="ARBA" id="ARBA00023125"/>
    </source>
</evidence>
<evidence type="ECO:0000256" key="2">
    <source>
        <dbReference type="ARBA" id="ARBA00023012"/>
    </source>
</evidence>
<name>E0RTC6_WINT6</name>
<dbReference type="PANTHER" id="PTHR48111:SF40">
    <property type="entry name" value="PHOSPHATE REGULON TRANSCRIPTIONAL REGULATORY PROTEIN PHOB"/>
    <property type="match status" value="1"/>
</dbReference>
<dbReference type="SMART" id="SM00448">
    <property type="entry name" value="REC"/>
    <property type="match status" value="1"/>
</dbReference>
<dbReference type="PROSITE" id="PS50110">
    <property type="entry name" value="RESPONSE_REGULATORY"/>
    <property type="match status" value="1"/>
</dbReference>
<evidence type="ECO:0000313" key="6">
    <source>
        <dbReference type="EMBL" id="ADN00992.1"/>
    </source>
</evidence>
<keyword evidence="1 4" id="KW-0597">Phosphoprotein</keyword>
<evidence type="ECO:0000256" key="4">
    <source>
        <dbReference type="PROSITE-ProRule" id="PRU00169"/>
    </source>
</evidence>
<dbReference type="GO" id="GO:0032993">
    <property type="term" value="C:protein-DNA complex"/>
    <property type="evidence" value="ECO:0007669"/>
    <property type="project" value="TreeGrafter"/>
</dbReference>
<evidence type="ECO:0000256" key="1">
    <source>
        <dbReference type="ARBA" id="ARBA00022553"/>
    </source>
</evidence>
<reference key="1">
    <citation type="submission" date="2009-08" db="EMBL/GenBank/DDBJ databases">
        <title>The genome sequence of Spirochaeta thermophila DSM6192.</title>
        <authorList>
            <person name="Angelov A."/>
            <person name="Mientus M."/>
            <person name="Wittenberg S."/>
            <person name="Lehmann R."/>
            <person name="Liesegang H."/>
            <person name="Daniel R."/>
            <person name="Liebl W."/>
        </authorList>
    </citation>
    <scope>NUCLEOTIDE SEQUENCE</scope>
    <source>
        <strain>DSM 6192</strain>
    </source>
</reference>
<keyword evidence="2" id="KW-0902">Two-component regulatory system</keyword>
<keyword evidence="3" id="KW-0238">DNA-binding</keyword>
<dbReference type="InterPro" id="IPR013767">
    <property type="entry name" value="PAS_fold"/>
</dbReference>
<dbReference type="Gene3D" id="3.40.50.2300">
    <property type="match status" value="1"/>
</dbReference>
<dbReference type="eggNOG" id="COG0745">
    <property type="taxonomic scope" value="Bacteria"/>
</dbReference>